<evidence type="ECO:0000259" key="1">
    <source>
        <dbReference type="Pfam" id="PF19054"/>
    </source>
</evidence>
<evidence type="ECO:0000313" key="3">
    <source>
        <dbReference type="Proteomes" id="UP000733379"/>
    </source>
</evidence>
<dbReference type="Proteomes" id="UP000733379">
    <property type="component" value="Unassembled WGS sequence"/>
</dbReference>
<accession>A0ABS6BAN1</accession>
<dbReference type="EMBL" id="JAHKNI010000020">
    <property type="protein sequence ID" value="MBU3067340.1"/>
    <property type="molecule type" value="Genomic_DNA"/>
</dbReference>
<keyword evidence="3" id="KW-1185">Reference proteome</keyword>
<comment type="caution">
    <text evidence="2">The sequence shown here is derived from an EMBL/GenBank/DDBJ whole genome shotgun (WGS) entry which is preliminary data.</text>
</comment>
<proteinExistence type="predicted"/>
<gene>
    <name evidence="2" type="ORF">KO481_38195</name>
</gene>
<name>A0ABS6BAN1_9NOCA</name>
<dbReference type="Pfam" id="PF19054">
    <property type="entry name" value="DUF5753"/>
    <property type="match status" value="1"/>
</dbReference>
<feature type="domain" description="DUF5753" evidence="1">
    <location>
        <begin position="2"/>
        <end position="173"/>
    </location>
</feature>
<organism evidence="2 3">
    <name type="scientific">Nocardia albiluteola</name>
    <dbReference type="NCBI Taxonomy" id="2842303"/>
    <lineage>
        <taxon>Bacteria</taxon>
        <taxon>Bacillati</taxon>
        <taxon>Actinomycetota</taxon>
        <taxon>Actinomycetes</taxon>
        <taxon>Mycobacteriales</taxon>
        <taxon>Nocardiaceae</taxon>
        <taxon>Nocardia</taxon>
    </lineage>
</organism>
<protein>
    <submittedName>
        <fullName evidence="2">DUF5753 domain-containing protein</fullName>
    </submittedName>
</protein>
<dbReference type="InterPro" id="IPR043917">
    <property type="entry name" value="DUF5753"/>
</dbReference>
<reference evidence="2 3" key="1">
    <citation type="submission" date="2021-06" db="EMBL/GenBank/DDBJ databases">
        <title>Actinomycetes sequencing.</title>
        <authorList>
            <person name="Shan Q."/>
        </authorList>
    </citation>
    <scope>NUCLEOTIDE SEQUENCE [LARGE SCALE GENOMIC DNA]</scope>
    <source>
        <strain evidence="2 3">NEAU-G5</strain>
    </source>
</reference>
<evidence type="ECO:0000313" key="2">
    <source>
        <dbReference type="EMBL" id="MBU3067340.1"/>
    </source>
</evidence>
<sequence length="184" mass="20558">MTTYHVELVPGLLQTADYARAVIKAGHPEESDADLDRRVQVRMQRQILITRKARPATMEVVIHEMVLRRMIGDRQIMAAQLRHLADIATRANVTLRILPFAAGIPGGMVTGSFIILNFGTNAKGKPVEPTVVYVPGFTGDIYLEKPDDVRRYDKAYEALQAAALDAIASKDLLWRVAREYESAR</sequence>